<evidence type="ECO:0000256" key="11">
    <source>
        <dbReference type="ARBA" id="ARBA00023136"/>
    </source>
</evidence>
<keyword evidence="19" id="KW-1185">Reference proteome</keyword>
<evidence type="ECO:0000256" key="5">
    <source>
        <dbReference type="ARBA" id="ARBA00022692"/>
    </source>
</evidence>
<evidence type="ECO:0000256" key="9">
    <source>
        <dbReference type="ARBA" id="ARBA00022840"/>
    </source>
</evidence>
<keyword evidence="9 15" id="KW-0067">ATP-binding</keyword>
<evidence type="ECO:0000256" key="3">
    <source>
        <dbReference type="ARBA" id="ARBA00022527"/>
    </source>
</evidence>
<dbReference type="InterPro" id="IPR001245">
    <property type="entry name" value="Ser-Thr/Tyr_kinase_cat_dom"/>
</dbReference>
<evidence type="ECO:0000256" key="7">
    <source>
        <dbReference type="ARBA" id="ARBA00022741"/>
    </source>
</evidence>
<dbReference type="PANTHER" id="PTHR27009">
    <property type="entry name" value="RUST RESISTANCE KINASE LR10-RELATED"/>
    <property type="match status" value="1"/>
</dbReference>
<gene>
    <name evidence="18" type="ORF">AQUCO_01000594v1</name>
</gene>
<dbReference type="AlphaFoldDB" id="A0A2G5EAN8"/>
<dbReference type="InterPro" id="IPR002110">
    <property type="entry name" value="Ankyrin_rpt"/>
</dbReference>
<reference evidence="18 19" key="1">
    <citation type="submission" date="2017-09" db="EMBL/GenBank/DDBJ databases">
        <title>WGS assembly of Aquilegia coerulea Goldsmith.</title>
        <authorList>
            <person name="Hodges S."/>
            <person name="Kramer E."/>
            <person name="Nordborg M."/>
            <person name="Tomkins J."/>
            <person name="Borevitz J."/>
            <person name="Derieg N."/>
            <person name="Yan J."/>
            <person name="Mihaltcheva S."/>
            <person name="Hayes R.D."/>
            <person name="Rokhsar D."/>
        </authorList>
    </citation>
    <scope>NUCLEOTIDE SEQUENCE [LARGE SCALE GENOMIC DNA]</scope>
    <source>
        <strain evidence="19">cv. Goldsmith</strain>
    </source>
</reference>
<protein>
    <recommendedName>
        <fullName evidence="2">non-specific serine/threonine protein kinase</fullName>
        <ecNumber evidence="2">2.7.11.1</ecNumber>
    </recommendedName>
</protein>
<evidence type="ECO:0000256" key="4">
    <source>
        <dbReference type="ARBA" id="ARBA00022679"/>
    </source>
</evidence>
<comment type="subcellular location">
    <subcellularLocation>
        <location evidence="1">Membrane</location>
        <topology evidence="1">Single-pass type I membrane protein</topology>
    </subcellularLocation>
</comment>
<evidence type="ECO:0000256" key="1">
    <source>
        <dbReference type="ARBA" id="ARBA00004479"/>
    </source>
</evidence>
<evidence type="ECO:0000256" key="15">
    <source>
        <dbReference type="PROSITE-ProRule" id="PRU10141"/>
    </source>
</evidence>
<feature type="compositionally biased region" description="Polar residues" evidence="16">
    <location>
        <begin position="413"/>
        <end position="438"/>
    </location>
</feature>
<organism evidence="18 19">
    <name type="scientific">Aquilegia coerulea</name>
    <name type="common">Rocky mountain columbine</name>
    <dbReference type="NCBI Taxonomy" id="218851"/>
    <lineage>
        <taxon>Eukaryota</taxon>
        <taxon>Viridiplantae</taxon>
        <taxon>Streptophyta</taxon>
        <taxon>Embryophyta</taxon>
        <taxon>Tracheophyta</taxon>
        <taxon>Spermatophyta</taxon>
        <taxon>Magnoliopsida</taxon>
        <taxon>Ranunculales</taxon>
        <taxon>Ranunculaceae</taxon>
        <taxon>Thalictroideae</taxon>
        <taxon>Aquilegia</taxon>
    </lineage>
</organism>
<dbReference type="InterPro" id="IPR008271">
    <property type="entry name" value="Ser/Thr_kinase_AS"/>
</dbReference>
<comment type="catalytic activity">
    <reaction evidence="14">
        <text>L-seryl-[protein] + ATP = O-phospho-L-seryl-[protein] + ADP + H(+)</text>
        <dbReference type="Rhea" id="RHEA:17989"/>
        <dbReference type="Rhea" id="RHEA-COMP:9863"/>
        <dbReference type="Rhea" id="RHEA-COMP:11604"/>
        <dbReference type="ChEBI" id="CHEBI:15378"/>
        <dbReference type="ChEBI" id="CHEBI:29999"/>
        <dbReference type="ChEBI" id="CHEBI:30616"/>
        <dbReference type="ChEBI" id="CHEBI:83421"/>
        <dbReference type="ChEBI" id="CHEBI:456216"/>
        <dbReference type="EC" id="2.7.11.1"/>
    </reaction>
</comment>
<evidence type="ECO:0000256" key="13">
    <source>
        <dbReference type="ARBA" id="ARBA00047899"/>
    </source>
</evidence>
<feature type="region of interest" description="Disordered" evidence="16">
    <location>
        <begin position="757"/>
        <end position="776"/>
    </location>
</feature>
<dbReference type="Gene3D" id="3.30.200.20">
    <property type="entry name" value="Phosphorylase Kinase, domain 1"/>
    <property type="match status" value="1"/>
</dbReference>
<keyword evidence="8" id="KW-0418">Kinase</keyword>
<keyword evidence="4" id="KW-0808">Transferase</keyword>
<dbReference type="Pfam" id="PF12796">
    <property type="entry name" value="Ank_2"/>
    <property type="match status" value="1"/>
</dbReference>
<dbReference type="GO" id="GO:0004674">
    <property type="term" value="F:protein serine/threonine kinase activity"/>
    <property type="evidence" value="ECO:0007669"/>
    <property type="project" value="UniProtKB-KW"/>
</dbReference>
<evidence type="ECO:0000256" key="6">
    <source>
        <dbReference type="ARBA" id="ARBA00022729"/>
    </source>
</evidence>
<proteinExistence type="predicted"/>
<keyword evidence="7 15" id="KW-0547">Nucleotide-binding</keyword>
<dbReference type="Gene3D" id="1.10.510.10">
    <property type="entry name" value="Transferase(Phosphotransferase) domain 1"/>
    <property type="match status" value="1"/>
</dbReference>
<dbReference type="InterPro" id="IPR036770">
    <property type="entry name" value="Ankyrin_rpt-contain_sf"/>
</dbReference>
<keyword evidence="10" id="KW-1133">Transmembrane helix</keyword>
<dbReference type="FunFam" id="1.10.510.10:FF:001023">
    <property type="entry name" value="Os07g0541700 protein"/>
    <property type="match status" value="1"/>
</dbReference>
<evidence type="ECO:0000259" key="17">
    <source>
        <dbReference type="PROSITE" id="PS50011"/>
    </source>
</evidence>
<keyword evidence="11" id="KW-0472">Membrane</keyword>
<dbReference type="Pfam" id="PF07714">
    <property type="entry name" value="PK_Tyr_Ser-Thr"/>
    <property type="match status" value="1"/>
</dbReference>
<dbReference type="STRING" id="218851.A0A2G5EAN8"/>
<feature type="region of interest" description="Disordered" evidence="16">
    <location>
        <begin position="393"/>
        <end position="451"/>
    </location>
</feature>
<dbReference type="Proteomes" id="UP000230069">
    <property type="component" value="Unassembled WGS sequence"/>
</dbReference>
<dbReference type="Gene3D" id="1.25.40.20">
    <property type="entry name" value="Ankyrin repeat-containing domain"/>
    <property type="match status" value="2"/>
</dbReference>
<evidence type="ECO:0000256" key="12">
    <source>
        <dbReference type="ARBA" id="ARBA00023180"/>
    </source>
</evidence>
<sequence>MDLFDRVKKGDLDYIKTVTADVLLKARDERERTVLLVATEQNQLDCCKEILKKCFSLLYIQHNSYPNYTVLHEAFCNKTNSYMFIDFFLSVGLDAATNGSSRKKNMLRFKKWIKLKSCFGHTALTYATTEGNLHIVKRLIEVDRQYNLGLAKEETVRVLGSNIKKTALQLALEYENQEMIKLLTDKGDPYSDYIPYSIAMDMFDHVKKGDLDYVKTVKQEVLLKSRDEIGSSVLHIATFENQLDCCQEILKRCPSLLYHQNNLKHTVLHQATFKGNLAYRLVNLFVGVGLDAATIEGNIESKGKNMQRFKNWINLQTWSGDTALTRAIINNCGHDTVKRLGQSERAFQLALENGDQEIIKLFSQGTDPDLEYGVNSDEKKSLLIVTTQAQEALHTGNSSDSAGRKDVTDEANTDGNKSLLISMTKSQETLHTGNNSDSAGRKDVTDKANPGSESITRLLSQLASEKPQQYSHAQLKSFMTEAPVSIGSGGFGNVYKGGFPNGVPVAIKILKTTRVDIMEKQFEAEVSTMGRTYHRNLIKLYGYCYEANTKALIYEYMENGSLDTILFKKKLDLKWEKLYTIAIEIARGISYLHESCDPQIIHHDIKPANVLLDSNLSPKVIDFGMARLNREKSQFAQTGVRGTRGYVAPEITQIELGKISYRCDVFSYGMMLFDILGSKRTKEDKGWLPGQVWEKFREKQLGNFLKDCGIKGNDKLSARILSRVALMCAEYNPKNRPSMSTVVKMLEGEIKPRKPVDPFPFYDSSSDSRTTWESRN</sequence>
<dbReference type="EMBL" id="KZ305027">
    <property type="protein sequence ID" value="PIA52825.1"/>
    <property type="molecule type" value="Genomic_DNA"/>
</dbReference>
<keyword evidence="3" id="KW-0723">Serine/threonine-protein kinase</keyword>
<dbReference type="PROSITE" id="PS00107">
    <property type="entry name" value="PROTEIN_KINASE_ATP"/>
    <property type="match status" value="1"/>
</dbReference>
<dbReference type="InterPro" id="IPR017441">
    <property type="entry name" value="Protein_kinase_ATP_BS"/>
</dbReference>
<dbReference type="SMART" id="SM00248">
    <property type="entry name" value="ANK"/>
    <property type="match status" value="6"/>
</dbReference>
<name>A0A2G5EAN8_AQUCA</name>
<dbReference type="InParanoid" id="A0A2G5EAN8"/>
<feature type="domain" description="Protein kinase" evidence="17">
    <location>
        <begin position="480"/>
        <end position="762"/>
    </location>
</feature>
<evidence type="ECO:0000256" key="8">
    <source>
        <dbReference type="ARBA" id="ARBA00022777"/>
    </source>
</evidence>
<evidence type="ECO:0000256" key="10">
    <source>
        <dbReference type="ARBA" id="ARBA00022989"/>
    </source>
</evidence>
<dbReference type="PROSITE" id="PS50011">
    <property type="entry name" value="PROTEIN_KINASE_DOM"/>
    <property type="match status" value="1"/>
</dbReference>
<dbReference type="InterPro" id="IPR011009">
    <property type="entry name" value="Kinase-like_dom_sf"/>
</dbReference>
<evidence type="ECO:0000256" key="16">
    <source>
        <dbReference type="SAM" id="MobiDB-lite"/>
    </source>
</evidence>
<keyword evidence="6" id="KW-0732">Signal</keyword>
<dbReference type="PROSITE" id="PS00108">
    <property type="entry name" value="PROTEIN_KINASE_ST"/>
    <property type="match status" value="1"/>
</dbReference>
<keyword evidence="12" id="KW-0325">Glycoprotein</keyword>
<comment type="catalytic activity">
    <reaction evidence="13">
        <text>L-threonyl-[protein] + ATP = O-phospho-L-threonyl-[protein] + ADP + H(+)</text>
        <dbReference type="Rhea" id="RHEA:46608"/>
        <dbReference type="Rhea" id="RHEA-COMP:11060"/>
        <dbReference type="Rhea" id="RHEA-COMP:11605"/>
        <dbReference type="ChEBI" id="CHEBI:15378"/>
        <dbReference type="ChEBI" id="CHEBI:30013"/>
        <dbReference type="ChEBI" id="CHEBI:30616"/>
        <dbReference type="ChEBI" id="CHEBI:61977"/>
        <dbReference type="ChEBI" id="CHEBI:456216"/>
        <dbReference type="EC" id="2.7.11.1"/>
    </reaction>
</comment>
<dbReference type="GO" id="GO:0016020">
    <property type="term" value="C:membrane"/>
    <property type="evidence" value="ECO:0007669"/>
    <property type="project" value="UniProtKB-SubCell"/>
</dbReference>
<evidence type="ECO:0000256" key="2">
    <source>
        <dbReference type="ARBA" id="ARBA00012513"/>
    </source>
</evidence>
<dbReference type="SMART" id="SM00220">
    <property type="entry name" value="S_TKc"/>
    <property type="match status" value="1"/>
</dbReference>
<dbReference type="EC" id="2.7.11.1" evidence="2"/>
<keyword evidence="5" id="KW-0812">Transmembrane</keyword>
<dbReference type="GO" id="GO:0005524">
    <property type="term" value="F:ATP binding"/>
    <property type="evidence" value="ECO:0007669"/>
    <property type="project" value="UniProtKB-UniRule"/>
</dbReference>
<evidence type="ECO:0000256" key="14">
    <source>
        <dbReference type="ARBA" id="ARBA00048679"/>
    </source>
</evidence>
<feature type="binding site" evidence="15">
    <location>
        <position position="508"/>
    </location>
    <ligand>
        <name>ATP</name>
        <dbReference type="ChEBI" id="CHEBI:30616"/>
    </ligand>
</feature>
<evidence type="ECO:0000313" key="19">
    <source>
        <dbReference type="Proteomes" id="UP000230069"/>
    </source>
</evidence>
<accession>A0A2G5EAN8</accession>
<dbReference type="InterPro" id="IPR045874">
    <property type="entry name" value="LRK10/LRL21-25-like"/>
</dbReference>
<dbReference type="OrthoDB" id="5857966at2759"/>
<evidence type="ECO:0000313" key="18">
    <source>
        <dbReference type="EMBL" id="PIA52825.1"/>
    </source>
</evidence>
<dbReference type="SUPFAM" id="SSF48403">
    <property type="entry name" value="Ankyrin repeat"/>
    <property type="match status" value="1"/>
</dbReference>
<dbReference type="InterPro" id="IPR000719">
    <property type="entry name" value="Prot_kinase_dom"/>
</dbReference>
<dbReference type="SUPFAM" id="SSF56112">
    <property type="entry name" value="Protein kinase-like (PK-like)"/>
    <property type="match status" value="1"/>
</dbReference>